<gene>
    <name evidence="10" type="ORF">A3G33_03155</name>
</gene>
<feature type="transmembrane region" description="Helical" evidence="8">
    <location>
        <begin position="244"/>
        <end position="264"/>
    </location>
</feature>
<keyword evidence="4" id="KW-0808">Transferase</keyword>
<dbReference type="GO" id="GO:0009103">
    <property type="term" value="P:lipopolysaccharide biosynthetic process"/>
    <property type="evidence" value="ECO:0007669"/>
    <property type="project" value="UniProtKB-ARBA"/>
</dbReference>
<evidence type="ECO:0000313" key="11">
    <source>
        <dbReference type="Proteomes" id="UP000178187"/>
    </source>
</evidence>
<evidence type="ECO:0000256" key="3">
    <source>
        <dbReference type="ARBA" id="ARBA00022676"/>
    </source>
</evidence>
<evidence type="ECO:0000256" key="7">
    <source>
        <dbReference type="ARBA" id="ARBA00023136"/>
    </source>
</evidence>
<evidence type="ECO:0000256" key="8">
    <source>
        <dbReference type="SAM" id="Phobius"/>
    </source>
</evidence>
<protein>
    <recommendedName>
        <fullName evidence="9">Glycosyltransferase RgtA/B/C/D-like domain-containing protein</fullName>
    </recommendedName>
</protein>
<feature type="transmembrane region" description="Helical" evidence="8">
    <location>
        <begin position="448"/>
        <end position="469"/>
    </location>
</feature>
<sequence length="494" mass="58427">MTIISYLYDYVKTNQMTWIFLVVLLLMTSIKYIPFKKITSGKTFLILVILLGIVIRIFWLNFSSHQPQSRWNEAHMLENDIINVHAVELTKGIWFHNADGTPSGRRPIGFPMFLGLLYKIFGVNLWVAWAAQVALYALTAWLIFVLARFVFSERVALIAVLLYSFDPTSIYSIKLLTDEHLFLPFWYGGLALLLYDVNVKKIKHAWLYYGLIFGYATMIRTHTIFMPVVVGLAYFLKKYPLRKVLLSVIMVVITMQLLNLPWVVRNYKAWKVPVLYSASAIWMYSELNSTATPKGRGRILQKGDEGYSEELEQARLSGNEGLYHKISQREMMRRLSQHPTYYAGFCIARLLYFMNWNRDEGVWPLWYQYYEGSYDKSRPIPRVLREFLEELSLNFYYIMFHSFLLFLILIGCRWKKLPEANRISMLILGSCFIFWFIEHMLIYPCRKYRYPLEPLMTICASVFFYYLIYEFRWENVLAKVKAVFVSKRPKLKNE</sequence>
<dbReference type="EMBL" id="MHFR01000051">
    <property type="protein sequence ID" value="OGW96317.1"/>
    <property type="molecule type" value="Genomic_DNA"/>
</dbReference>
<feature type="domain" description="Glycosyltransferase RgtA/B/C/D-like" evidence="9">
    <location>
        <begin position="106"/>
        <end position="252"/>
    </location>
</feature>
<dbReference type="AlphaFoldDB" id="A0A1G1KTT5"/>
<evidence type="ECO:0000256" key="4">
    <source>
        <dbReference type="ARBA" id="ARBA00022679"/>
    </source>
</evidence>
<keyword evidence="2" id="KW-1003">Cell membrane</keyword>
<feature type="transmembrane region" description="Helical" evidence="8">
    <location>
        <begin position="206"/>
        <end position="232"/>
    </location>
</feature>
<keyword evidence="5 8" id="KW-0812">Transmembrane</keyword>
<feature type="transmembrane region" description="Helical" evidence="8">
    <location>
        <begin position="181"/>
        <end position="199"/>
    </location>
</feature>
<dbReference type="Pfam" id="PF13231">
    <property type="entry name" value="PMT_2"/>
    <property type="match status" value="1"/>
</dbReference>
<feature type="transmembrane region" description="Helical" evidence="8">
    <location>
        <begin position="339"/>
        <end position="356"/>
    </location>
</feature>
<feature type="transmembrane region" description="Helical" evidence="8">
    <location>
        <begin position="44"/>
        <end position="62"/>
    </location>
</feature>
<feature type="transmembrane region" description="Helical" evidence="8">
    <location>
        <begin position="15"/>
        <end position="32"/>
    </location>
</feature>
<dbReference type="InterPro" id="IPR038731">
    <property type="entry name" value="RgtA/B/C-like"/>
</dbReference>
<keyword evidence="6 8" id="KW-1133">Transmembrane helix</keyword>
<reference evidence="10 11" key="1">
    <citation type="journal article" date="2016" name="Nat. Commun.">
        <title>Thousands of microbial genomes shed light on interconnected biogeochemical processes in an aquifer system.</title>
        <authorList>
            <person name="Anantharaman K."/>
            <person name="Brown C.T."/>
            <person name="Hug L.A."/>
            <person name="Sharon I."/>
            <person name="Castelle C.J."/>
            <person name="Probst A.J."/>
            <person name="Thomas B.C."/>
            <person name="Singh A."/>
            <person name="Wilkins M.J."/>
            <person name="Karaoz U."/>
            <person name="Brodie E.L."/>
            <person name="Williams K.H."/>
            <person name="Hubbard S.S."/>
            <person name="Banfield J.F."/>
        </authorList>
    </citation>
    <scope>NUCLEOTIDE SEQUENCE [LARGE SCALE GENOMIC DNA]</scope>
</reference>
<proteinExistence type="predicted"/>
<evidence type="ECO:0000313" key="10">
    <source>
        <dbReference type="EMBL" id="OGW96317.1"/>
    </source>
</evidence>
<dbReference type="Proteomes" id="UP000178187">
    <property type="component" value="Unassembled WGS sequence"/>
</dbReference>
<organism evidence="10 11">
    <name type="scientific">Candidatus Danuiimicrobium aquiferis</name>
    <dbReference type="NCBI Taxonomy" id="1801832"/>
    <lineage>
        <taxon>Bacteria</taxon>
        <taxon>Pseudomonadati</taxon>
        <taxon>Candidatus Omnitrophota</taxon>
        <taxon>Candidatus Danuiimicrobium</taxon>
    </lineage>
</organism>
<accession>A0A1G1KTT5</accession>
<keyword evidence="3" id="KW-0328">Glycosyltransferase</keyword>
<evidence type="ECO:0000256" key="5">
    <source>
        <dbReference type="ARBA" id="ARBA00022692"/>
    </source>
</evidence>
<keyword evidence="7 8" id="KW-0472">Membrane</keyword>
<evidence type="ECO:0000259" key="9">
    <source>
        <dbReference type="Pfam" id="PF13231"/>
    </source>
</evidence>
<evidence type="ECO:0000256" key="2">
    <source>
        <dbReference type="ARBA" id="ARBA00022475"/>
    </source>
</evidence>
<evidence type="ECO:0000256" key="1">
    <source>
        <dbReference type="ARBA" id="ARBA00004651"/>
    </source>
</evidence>
<name>A0A1G1KTT5_9BACT</name>
<feature type="transmembrane region" description="Helical" evidence="8">
    <location>
        <begin position="108"/>
        <end position="127"/>
    </location>
</feature>
<feature type="transmembrane region" description="Helical" evidence="8">
    <location>
        <begin position="394"/>
        <end position="411"/>
    </location>
</feature>
<dbReference type="GO" id="GO:0005886">
    <property type="term" value="C:plasma membrane"/>
    <property type="evidence" value="ECO:0007669"/>
    <property type="project" value="UniProtKB-SubCell"/>
</dbReference>
<feature type="transmembrane region" description="Helical" evidence="8">
    <location>
        <begin position="134"/>
        <end position="161"/>
    </location>
</feature>
<dbReference type="GO" id="GO:0016763">
    <property type="term" value="F:pentosyltransferase activity"/>
    <property type="evidence" value="ECO:0007669"/>
    <property type="project" value="TreeGrafter"/>
</dbReference>
<feature type="transmembrane region" description="Helical" evidence="8">
    <location>
        <begin position="423"/>
        <end position="442"/>
    </location>
</feature>
<comment type="subcellular location">
    <subcellularLocation>
        <location evidence="1">Cell membrane</location>
        <topology evidence="1">Multi-pass membrane protein</topology>
    </subcellularLocation>
</comment>
<dbReference type="InterPro" id="IPR050297">
    <property type="entry name" value="LipidA_mod_glycosyltrf_83"/>
</dbReference>
<comment type="caution">
    <text evidence="10">The sequence shown here is derived from an EMBL/GenBank/DDBJ whole genome shotgun (WGS) entry which is preliminary data.</text>
</comment>
<dbReference type="PANTHER" id="PTHR33908:SF11">
    <property type="entry name" value="MEMBRANE PROTEIN"/>
    <property type="match status" value="1"/>
</dbReference>
<dbReference type="PANTHER" id="PTHR33908">
    <property type="entry name" value="MANNOSYLTRANSFERASE YKCB-RELATED"/>
    <property type="match status" value="1"/>
</dbReference>
<evidence type="ECO:0000256" key="6">
    <source>
        <dbReference type="ARBA" id="ARBA00022989"/>
    </source>
</evidence>